<dbReference type="STRING" id="1202772.A0A0A7CMP4"/>
<proteinExistence type="predicted"/>
<dbReference type="InterPro" id="IPR042099">
    <property type="entry name" value="ANL_N_sf"/>
</dbReference>
<dbReference type="GO" id="GO:0016020">
    <property type="term" value="C:membrane"/>
    <property type="evidence" value="ECO:0007669"/>
    <property type="project" value="TreeGrafter"/>
</dbReference>
<dbReference type="AlphaFoldDB" id="A0A0A7CMP4"/>
<feature type="signal peptide" evidence="3">
    <location>
        <begin position="1"/>
        <end position="20"/>
    </location>
</feature>
<dbReference type="PANTHER" id="PTHR43272">
    <property type="entry name" value="LONG-CHAIN-FATTY-ACID--COA LIGASE"/>
    <property type="match status" value="1"/>
</dbReference>
<dbReference type="InterPro" id="IPR000873">
    <property type="entry name" value="AMP-dep_synth/lig_dom"/>
</dbReference>
<protein>
    <submittedName>
        <fullName evidence="6">Long-chain-fatty-acid--CoA ligase</fullName>
    </submittedName>
    <submittedName>
        <fullName evidence="5">Secreted protein</fullName>
    </submittedName>
</protein>
<dbReference type="PROSITE" id="PS00455">
    <property type="entry name" value="AMP_BINDING"/>
    <property type="match status" value="1"/>
</dbReference>
<keyword evidence="6" id="KW-0436">Ligase</keyword>
<dbReference type="GO" id="GO:0005783">
    <property type="term" value="C:endoplasmic reticulum"/>
    <property type="evidence" value="ECO:0007669"/>
    <property type="project" value="TreeGrafter"/>
</dbReference>
<dbReference type="Gene3D" id="3.40.50.12780">
    <property type="entry name" value="N-terminal domain of ligase-like"/>
    <property type="match status" value="1"/>
</dbReference>
<dbReference type="Pfam" id="PF00501">
    <property type="entry name" value="AMP-binding"/>
    <property type="match status" value="1"/>
</dbReference>
<keyword evidence="7" id="KW-1185">Reference proteome</keyword>
<dbReference type="GO" id="GO:0004467">
    <property type="term" value="F:long-chain fatty acid-CoA ligase activity"/>
    <property type="evidence" value="ECO:0007669"/>
    <property type="project" value="TreeGrafter"/>
</dbReference>
<keyword evidence="2" id="KW-0067">ATP-binding</keyword>
<dbReference type="GO" id="GO:0005524">
    <property type="term" value="F:ATP binding"/>
    <property type="evidence" value="ECO:0007669"/>
    <property type="project" value="UniProtKB-KW"/>
</dbReference>
<evidence type="ECO:0000256" key="2">
    <source>
        <dbReference type="ARBA" id="ARBA00022840"/>
    </source>
</evidence>
<dbReference type="OrthoDB" id="189102at2759"/>
<dbReference type="InterPro" id="IPR020845">
    <property type="entry name" value="AMP-binding_CS"/>
</dbReference>
<evidence type="ECO:0000259" key="4">
    <source>
        <dbReference type="Pfam" id="PF00501"/>
    </source>
</evidence>
<reference evidence="5 7" key="1">
    <citation type="journal article" date="2014" name="Genome Biol. Evol.">
        <title>The secreted proteins of Achlya hypogyna and Thraustotheca clavata identify the ancestral oomycete secretome and reveal gene acquisitions by horizontal gene transfer.</title>
        <authorList>
            <person name="Misner I."/>
            <person name="Blouin N."/>
            <person name="Leonard G."/>
            <person name="Richards T.A."/>
            <person name="Lane C.E."/>
        </authorList>
    </citation>
    <scope>NUCLEOTIDE SEQUENCE</scope>
    <source>
        <strain evidence="5 7">ATCC 48635</strain>
    </source>
</reference>
<sequence length="708" mass="76434">MLPVYLLAGLFTVLVAGGLARMRPMGKVDTPAVYCRPDTATAAPGHGPIYRVGAFPKPAYATTLEALQASVAKYATNPFLGHRPIDADGVAGPYVWLSYQQAYERIRNLASGLVAAQLVAPMTPGVLCIYMKNCPEWVIAQYATLYCGGVVSCLYDSLGAASSAFILRHTEAPVVFCTIAEVAKLSASPTLRHIVLCDVHEKPVGLSLPEGTTLWTIRELGALGRESPIPPAESTATATCFLMYTSGTTGDPKGVQLSSANVLSCMLGIEERLKKGRLARHFNASAVHLSYLPLPHILEQLIHCLAILYGASIGFSQGPTTRLMSDLGTLRPTLFVTVPRLLNKIFDTILAQANAAGGVRSALFQRALRAKREGLRQGYTTHPFWDRVVFAKVGPSPELRLQCVIQKKLGLDRCIAIITGSAPASDDVLDFFRCLFTCPIIEGYGQSECTGAATITDIDDLTPGTVGPPMASCEIKLVSVSEMGYEVTDTVHGDSEATRIPVNGRGEVCYRGPSIFAGYFKDDAKTKEAVDAEGWLHSGDIGVWTLDGRLKIVDRKKNIFKLSQGEYVAPEKIENIIKSSVYVAQPFVYGDSLHAVLVGIIVPEEPEIMALAKSLGLSGSFAELCRDPKINEVVLKDIVATGKKALLNGFEAVRAILLHPEPFTVENDLLTPTFKIKRNDVKKLFLKEIQALYAKTGDVVAGKNVAQH</sequence>
<gene>
    <name evidence="6" type="ORF">ACHHYP_00354</name>
</gene>
<feature type="chain" id="PRO_5002038065" evidence="3">
    <location>
        <begin position="21"/>
        <end position="708"/>
    </location>
</feature>
<dbReference type="EMBL" id="JNBR01000334">
    <property type="protein sequence ID" value="OQR95154.1"/>
    <property type="molecule type" value="Genomic_DNA"/>
</dbReference>
<evidence type="ECO:0000313" key="6">
    <source>
        <dbReference type="EMBL" id="OQR95154.1"/>
    </source>
</evidence>
<feature type="domain" description="AMP-dependent synthetase/ligase" evidence="4">
    <location>
        <begin position="90"/>
        <end position="520"/>
    </location>
</feature>
<evidence type="ECO:0000256" key="1">
    <source>
        <dbReference type="ARBA" id="ARBA00022741"/>
    </source>
</evidence>
<name>A0A0A7CMP4_ACHHY</name>
<keyword evidence="1" id="KW-0547">Nucleotide-binding</keyword>
<organism evidence="5">
    <name type="scientific">Achlya hypogyna</name>
    <name type="common">Oomycete</name>
    <name type="synonym">Protoachlya hypogyna</name>
    <dbReference type="NCBI Taxonomy" id="1202772"/>
    <lineage>
        <taxon>Eukaryota</taxon>
        <taxon>Sar</taxon>
        <taxon>Stramenopiles</taxon>
        <taxon>Oomycota</taxon>
        <taxon>Saprolegniomycetes</taxon>
        <taxon>Saprolegniales</taxon>
        <taxon>Achlyaceae</taxon>
        <taxon>Achlya</taxon>
    </lineage>
</organism>
<dbReference type="PANTHER" id="PTHR43272:SF33">
    <property type="entry name" value="AMP-BINDING DOMAIN-CONTAINING PROTEIN-RELATED"/>
    <property type="match status" value="1"/>
</dbReference>
<dbReference type="EMBL" id="KM038340">
    <property type="protein sequence ID" value="AIG55801.1"/>
    <property type="molecule type" value="Genomic_DNA"/>
</dbReference>
<accession>A0A0A7CMP4</accession>
<evidence type="ECO:0000313" key="5">
    <source>
        <dbReference type="EMBL" id="AIG55801.1"/>
    </source>
</evidence>
<dbReference type="Proteomes" id="UP000243579">
    <property type="component" value="Unassembled WGS sequence"/>
</dbReference>
<evidence type="ECO:0000313" key="7">
    <source>
        <dbReference type="Proteomes" id="UP000243579"/>
    </source>
</evidence>
<keyword evidence="3" id="KW-0732">Signal</keyword>
<dbReference type="SUPFAM" id="SSF56801">
    <property type="entry name" value="Acetyl-CoA synthetase-like"/>
    <property type="match status" value="1"/>
</dbReference>
<evidence type="ECO:0000256" key="3">
    <source>
        <dbReference type="SAM" id="SignalP"/>
    </source>
</evidence>